<reference evidence="1" key="1">
    <citation type="submission" date="2020-02" db="EMBL/GenBank/DDBJ databases">
        <authorList>
            <person name="Meier V. D."/>
        </authorList>
    </citation>
    <scope>NUCLEOTIDE SEQUENCE</scope>
    <source>
        <strain evidence="1">AVDCRST_MAG69</strain>
    </source>
</reference>
<proteinExistence type="predicted"/>
<protein>
    <submittedName>
        <fullName evidence="1">Uncharacterized protein</fullName>
    </submittedName>
</protein>
<dbReference type="EMBL" id="CADCVP010000104">
    <property type="protein sequence ID" value="CAA9482200.1"/>
    <property type="molecule type" value="Genomic_DNA"/>
</dbReference>
<sequence>MLSRDLDEVDGLGRPLSRRARHAQRSVEAYLQAGGRPRWMERVMEIDRRTAEERRSHAAAYRRLRDECGADEALLADSWVRRAHAFAFDDGLNQLIAEHNQWYPVERDLAMDIRTGDYVLINGRSYRRPHLDAAWLLEQFPPPVGIRRAGD</sequence>
<organism evidence="1">
    <name type="scientific">uncultured Solirubrobacteraceae bacterium</name>
    <dbReference type="NCBI Taxonomy" id="1162706"/>
    <lineage>
        <taxon>Bacteria</taxon>
        <taxon>Bacillati</taxon>
        <taxon>Actinomycetota</taxon>
        <taxon>Thermoleophilia</taxon>
        <taxon>Solirubrobacterales</taxon>
        <taxon>Solirubrobacteraceae</taxon>
        <taxon>environmental samples</taxon>
    </lineage>
</organism>
<accession>A0A6J4S142</accession>
<name>A0A6J4S142_9ACTN</name>
<evidence type="ECO:0000313" key="1">
    <source>
        <dbReference type="EMBL" id="CAA9482200.1"/>
    </source>
</evidence>
<gene>
    <name evidence="1" type="ORF">AVDCRST_MAG69-845</name>
</gene>
<dbReference type="AlphaFoldDB" id="A0A6J4S142"/>